<dbReference type="InterPro" id="IPR002347">
    <property type="entry name" value="SDR_fam"/>
</dbReference>
<dbReference type="InterPro" id="IPR057326">
    <property type="entry name" value="KR_dom"/>
</dbReference>
<dbReference type="SMART" id="SM00822">
    <property type="entry name" value="PKS_KR"/>
    <property type="match status" value="1"/>
</dbReference>
<dbReference type="SUPFAM" id="SSF51735">
    <property type="entry name" value="NAD(P)-binding Rossmann-fold domains"/>
    <property type="match status" value="1"/>
</dbReference>
<dbReference type="PANTHER" id="PTHR43639">
    <property type="entry name" value="OXIDOREDUCTASE, SHORT-CHAIN DEHYDROGENASE/REDUCTASE FAMILY (AFU_ORTHOLOGUE AFUA_5G02870)"/>
    <property type="match status" value="1"/>
</dbReference>
<dbReference type="EMBL" id="JAPZBR010000007">
    <property type="protein sequence ID" value="KAJ5346604.1"/>
    <property type="molecule type" value="Genomic_DNA"/>
</dbReference>
<protein>
    <submittedName>
        <fullName evidence="5">Short-chain dehydrogenase/reductase-like protein SDR</fullName>
    </submittedName>
</protein>
<keyword evidence="6" id="KW-1185">Reference proteome</keyword>
<proteinExistence type="inferred from homology"/>
<name>A0A9W9QXB6_PENBR</name>
<accession>A0A9W9QXB6</accession>
<comment type="caution">
    <text evidence="5">The sequence shown here is derived from an EMBL/GenBank/DDBJ whole genome shotgun (WGS) entry which is preliminary data.</text>
</comment>
<keyword evidence="2" id="KW-0521">NADP</keyword>
<dbReference type="InterPro" id="IPR036291">
    <property type="entry name" value="NAD(P)-bd_dom_sf"/>
</dbReference>
<evidence type="ECO:0000256" key="2">
    <source>
        <dbReference type="ARBA" id="ARBA00022857"/>
    </source>
</evidence>
<evidence type="ECO:0000313" key="6">
    <source>
        <dbReference type="Proteomes" id="UP001148299"/>
    </source>
</evidence>
<dbReference type="AlphaFoldDB" id="A0A9W9QXB6"/>
<evidence type="ECO:0000313" key="5">
    <source>
        <dbReference type="EMBL" id="KAJ5346604.1"/>
    </source>
</evidence>
<sequence>MNGLEGKVAIVTGASRGIGAAIALDLAKQRAKARRPLPPESTRLTVNADSNHICIDFNNGARAIKIQVDIAHVDAPRIIIEQTLAAFGPNIDILINNAGKSVRKPFLETTMDDFDQSINVNLRGPFFLSQAVVPHLRRPGRIINISSIVSRSGGPLYGVYTASKAGLEAFTRSLAAAVGPLGHSVNSVLPGLTDTDMLKSLTEDDESAKFHRDVASMTPMEGRVASAEEIASVVLLLVSPQSQWITGQSISATGGLLML</sequence>
<gene>
    <name evidence="5" type="ORF">N7541_009086</name>
</gene>
<evidence type="ECO:0000256" key="1">
    <source>
        <dbReference type="ARBA" id="ARBA00006484"/>
    </source>
</evidence>
<dbReference type="Gene3D" id="3.40.50.720">
    <property type="entry name" value="NAD(P)-binding Rossmann-like Domain"/>
    <property type="match status" value="1"/>
</dbReference>
<dbReference type="InterPro" id="IPR020904">
    <property type="entry name" value="Sc_DH/Rdtase_CS"/>
</dbReference>
<comment type="similarity">
    <text evidence="1">Belongs to the short-chain dehydrogenases/reductases (SDR) family.</text>
</comment>
<dbReference type="PROSITE" id="PS00061">
    <property type="entry name" value="ADH_SHORT"/>
    <property type="match status" value="1"/>
</dbReference>
<reference evidence="5" key="1">
    <citation type="submission" date="2022-12" db="EMBL/GenBank/DDBJ databases">
        <authorList>
            <person name="Petersen C."/>
        </authorList>
    </citation>
    <scope>NUCLEOTIDE SEQUENCE</scope>
    <source>
        <strain evidence="5">IBT 35675</strain>
    </source>
</reference>
<reference evidence="5" key="2">
    <citation type="journal article" date="2023" name="IMA Fungus">
        <title>Comparative genomic study of the Penicillium genus elucidates a diverse pangenome and 15 lateral gene transfer events.</title>
        <authorList>
            <person name="Petersen C."/>
            <person name="Sorensen T."/>
            <person name="Nielsen M.R."/>
            <person name="Sondergaard T.E."/>
            <person name="Sorensen J.L."/>
            <person name="Fitzpatrick D.A."/>
            <person name="Frisvad J.C."/>
            <person name="Nielsen K.L."/>
        </authorList>
    </citation>
    <scope>NUCLEOTIDE SEQUENCE</scope>
    <source>
        <strain evidence="5">IBT 35675</strain>
    </source>
</reference>
<organism evidence="5 6">
    <name type="scientific">Penicillium brevicompactum</name>
    <dbReference type="NCBI Taxonomy" id="5074"/>
    <lineage>
        <taxon>Eukaryota</taxon>
        <taxon>Fungi</taxon>
        <taxon>Dikarya</taxon>
        <taxon>Ascomycota</taxon>
        <taxon>Pezizomycotina</taxon>
        <taxon>Eurotiomycetes</taxon>
        <taxon>Eurotiomycetidae</taxon>
        <taxon>Eurotiales</taxon>
        <taxon>Aspergillaceae</taxon>
        <taxon>Penicillium</taxon>
    </lineage>
</organism>
<dbReference type="FunFam" id="3.40.50.720:FF:000084">
    <property type="entry name" value="Short-chain dehydrogenase reductase"/>
    <property type="match status" value="1"/>
</dbReference>
<dbReference type="GO" id="GO:0016491">
    <property type="term" value="F:oxidoreductase activity"/>
    <property type="evidence" value="ECO:0007669"/>
    <property type="project" value="UniProtKB-KW"/>
</dbReference>
<dbReference type="PANTHER" id="PTHR43639:SF1">
    <property type="entry name" value="SHORT-CHAIN DEHYDROGENASE_REDUCTASE FAMILY PROTEIN"/>
    <property type="match status" value="1"/>
</dbReference>
<evidence type="ECO:0000256" key="3">
    <source>
        <dbReference type="ARBA" id="ARBA00023002"/>
    </source>
</evidence>
<keyword evidence="3" id="KW-0560">Oxidoreductase</keyword>
<dbReference type="PRINTS" id="PR00080">
    <property type="entry name" value="SDRFAMILY"/>
</dbReference>
<evidence type="ECO:0000259" key="4">
    <source>
        <dbReference type="SMART" id="SM00822"/>
    </source>
</evidence>
<feature type="domain" description="Ketoreductase" evidence="4">
    <location>
        <begin position="7"/>
        <end position="191"/>
    </location>
</feature>
<dbReference type="Proteomes" id="UP001148299">
    <property type="component" value="Unassembled WGS sequence"/>
</dbReference>
<dbReference type="PRINTS" id="PR00081">
    <property type="entry name" value="GDHRDH"/>
</dbReference>
<dbReference type="Pfam" id="PF13561">
    <property type="entry name" value="adh_short_C2"/>
    <property type="match status" value="1"/>
</dbReference>